<evidence type="ECO:0000256" key="1">
    <source>
        <dbReference type="SAM" id="MobiDB-lite"/>
    </source>
</evidence>
<organism evidence="2 3">
    <name type="scientific">Trichinella nelsoni</name>
    <dbReference type="NCBI Taxonomy" id="6336"/>
    <lineage>
        <taxon>Eukaryota</taxon>
        <taxon>Metazoa</taxon>
        <taxon>Ecdysozoa</taxon>
        <taxon>Nematoda</taxon>
        <taxon>Enoplea</taxon>
        <taxon>Dorylaimia</taxon>
        <taxon>Trichinellida</taxon>
        <taxon>Trichinellidae</taxon>
        <taxon>Trichinella</taxon>
    </lineage>
</organism>
<comment type="caution">
    <text evidence="2">The sequence shown here is derived from an EMBL/GenBank/DDBJ whole genome shotgun (WGS) entry which is preliminary data.</text>
</comment>
<evidence type="ECO:0000313" key="2">
    <source>
        <dbReference type="EMBL" id="KRX16898.1"/>
    </source>
</evidence>
<dbReference type="AlphaFoldDB" id="A0A0V0RR01"/>
<sequence>MFNERIADIHFRKKFNLINGGEEAKTKKSCSQTSVGGCRSVKGKRDAPAELDDEDIPGQTTLYGGGGAEI</sequence>
<feature type="region of interest" description="Disordered" evidence="1">
    <location>
        <begin position="35"/>
        <end position="70"/>
    </location>
</feature>
<keyword evidence="3" id="KW-1185">Reference proteome</keyword>
<dbReference type="Proteomes" id="UP000054630">
    <property type="component" value="Unassembled WGS sequence"/>
</dbReference>
<dbReference type="EMBL" id="JYDL01000097">
    <property type="protein sequence ID" value="KRX16898.1"/>
    <property type="molecule type" value="Genomic_DNA"/>
</dbReference>
<protein>
    <submittedName>
        <fullName evidence="2">Uncharacterized protein</fullName>
    </submittedName>
</protein>
<reference evidence="2 3" key="1">
    <citation type="submission" date="2015-01" db="EMBL/GenBank/DDBJ databases">
        <title>Evolution of Trichinella species and genotypes.</title>
        <authorList>
            <person name="Korhonen P.K."/>
            <person name="Edoardo P."/>
            <person name="Giuseppe L.R."/>
            <person name="Gasser R.B."/>
        </authorList>
    </citation>
    <scope>NUCLEOTIDE SEQUENCE [LARGE SCALE GENOMIC DNA]</scope>
    <source>
        <strain evidence="2">ISS37</strain>
    </source>
</reference>
<accession>A0A0V0RR01</accession>
<dbReference type="OrthoDB" id="10270602at2759"/>
<evidence type="ECO:0000313" key="3">
    <source>
        <dbReference type="Proteomes" id="UP000054630"/>
    </source>
</evidence>
<gene>
    <name evidence="2" type="ORF">T07_15251</name>
</gene>
<name>A0A0V0RR01_9BILA</name>
<proteinExistence type="predicted"/>